<dbReference type="InterPro" id="IPR036135">
    <property type="entry name" value="MoeA_linker/N_sf"/>
</dbReference>
<dbReference type="PANTHER" id="PTHR10192:SF5">
    <property type="entry name" value="GEPHYRIN"/>
    <property type="match status" value="1"/>
</dbReference>
<accession>A0ABX0V3T7</accession>
<dbReference type="RefSeq" id="WP_166955521.1">
    <property type="nucleotide sequence ID" value="NZ_JAASQI010000010.1"/>
</dbReference>
<keyword evidence="4" id="KW-0460">Magnesium</keyword>
<name>A0ABX0V3T7_9HYPH</name>
<dbReference type="Pfam" id="PF00994">
    <property type="entry name" value="MoCF_biosynth"/>
    <property type="match status" value="1"/>
</dbReference>
<comment type="cofactor">
    <cofactor evidence="4">
        <name>Mg(2+)</name>
        <dbReference type="ChEBI" id="CHEBI:18420"/>
    </cofactor>
</comment>
<dbReference type="Proteomes" id="UP001429580">
    <property type="component" value="Unassembled WGS sequence"/>
</dbReference>
<dbReference type="SMART" id="SM00852">
    <property type="entry name" value="MoCF_biosynth"/>
    <property type="match status" value="1"/>
</dbReference>
<comment type="pathway">
    <text evidence="4">Cofactor biosynthesis; molybdopterin biosynthesis.</text>
</comment>
<keyword evidence="4" id="KW-0479">Metal-binding</keyword>
<evidence type="ECO:0000256" key="4">
    <source>
        <dbReference type="RuleBase" id="RU365090"/>
    </source>
</evidence>
<evidence type="ECO:0000259" key="5">
    <source>
        <dbReference type="SMART" id="SM00852"/>
    </source>
</evidence>
<dbReference type="InterPro" id="IPR005110">
    <property type="entry name" value="MoeA_linker/N"/>
</dbReference>
<dbReference type="Pfam" id="PF03453">
    <property type="entry name" value="MoeA_N"/>
    <property type="match status" value="1"/>
</dbReference>
<dbReference type="Gene3D" id="3.90.105.10">
    <property type="entry name" value="Molybdopterin biosynthesis moea protein, domain 2"/>
    <property type="match status" value="1"/>
</dbReference>
<dbReference type="SUPFAM" id="SSF63882">
    <property type="entry name" value="MoeA N-terminal region -like"/>
    <property type="match status" value="1"/>
</dbReference>
<comment type="function">
    <text evidence="1 4">Catalyzes the insertion of molybdate into adenylated molybdopterin with the concomitant release of AMP.</text>
</comment>
<dbReference type="Gene3D" id="2.170.190.11">
    <property type="entry name" value="Molybdopterin biosynthesis moea protein, domain 3"/>
    <property type="match status" value="1"/>
</dbReference>
<dbReference type="CDD" id="cd00887">
    <property type="entry name" value="MoeA"/>
    <property type="match status" value="1"/>
</dbReference>
<sequence>MISFDEAVALVRQLSQPLATEQVPLDRAAGRVLARPVVAPRTAPAFPTSAMDGYAVRDSDLAQAPVKLRVAGESYAGRPFGKRAGPGTCVRIFTGAVVPPGFDRVVIQEQVGQSNGLAFFDRTPSGGRHIRPVGSDFFAGEAILPAGIVLTPQALIAAAGADVGEVCAVRQPRIAILATGDELAVPGTAHLRAGAVPDSVSVGIAALAEAFGGAVVLRLRIPDTLEALESGADEALACSDIVVVTGGASVGERDYARDMFRGHAMQPVFSKVAMKPGKPVWMSRAGARLVVGLPGNPGSALVTARLFLAPLVAGLSGRGAGLAWQWQSARLGENAPEVGDRETFYRGQLHEGRAVFVGNQDSSAQAALGVSRILIRRAAGAGVLPEGREVSFLPL</sequence>
<dbReference type="InterPro" id="IPR036425">
    <property type="entry name" value="MoaB/Mog-like_dom_sf"/>
</dbReference>
<dbReference type="Gene3D" id="2.40.340.10">
    <property type="entry name" value="MoeA, C-terminal, domain IV"/>
    <property type="match status" value="1"/>
</dbReference>
<gene>
    <name evidence="6" type="ORF">FHS82_003652</name>
</gene>
<dbReference type="GO" id="GO:0061599">
    <property type="term" value="F:molybdopterin molybdotransferase activity"/>
    <property type="evidence" value="ECO:0007669"/>
    <property type="project" value="UniProtKB-EC"/>
</dbReference>
<reference evidence="6 7" key="1">
    <citation type="submission" date="2020-03" db="EMBL/GenBank/DDBJ databases">
        <title>Genomic Encyclopedia of Type Strains, Phase IV (KMG-IV): sequencing the most valuable type-strain genomes for metagenomic binning, comparative biology and taxonomic classification.</title>
        <authorList>
            <person name="Goeker M."/>
        </authorList>
    </citation>
    <scope>NUCLEOTIDE SEQUENCE [LARGE SCALE GENOMIC DNA]</scope>
    <source>
        <strain evidence="6 7">DSM 103870</strain>
    </source>
</reference>
<dbReference type="PANTHER" id="PTHR10192">
    <property type="entry name" value="MOLYBDOPTERIN BIOSYNTHESIS PROTEIN"/>
    <property type="match status" value="1"/>
</dbReference>
<comment type="catalytic activity">
    <reaction evidence="3">
        <text>adenylyl-molybdopterin + molybdate = Mo-molybdopterin + AMP + H(+)</text>
        <dbReference type="Rhea" id="RHEA:35047"/>
        <dbReference type="ChEBI" id="CHEBI:15378"/>
        <dbReference type="ChEBI" id="CHEBI:36264"/>
        <dbReference type="ChEBI" id="CHEBI:62727"/>
        <dbReference type="ChEBI" id="CHEBI:71302"/>
        <dbReference type="ChEBI" id="CHEBI:456215"/>
        <dbReference type="EC" id="2.10.1.1"/>
    </reaction>
</comment>
<keyword evidence="4" id="KW-0501">Molybdenum cofactor biosynthesis</keyword>
<evidence type="ECO:0000256" key="1">
    <source>
        <dbReference type="ARBA" id="ARBA00002901"/>
    </source>
</evidence>
<comment type="similarity">
    <text evidence="2 4">Belongs to the MoeA family.</text>
</comment>
<feature type="domain" description="MoaB/Mog" evidence="5">
    <location>
        <begin position="175"/>
        <end position="314"/>
    </location>
</feature>
<comment type="caution">
    <text evidence="6">The sequence shown here is derived from an EMBL/GenBank/DDBJ whole genome shotgun (WGS) entry which is preliminary data.</text>
</comment>
<evidence type="ECO:0000313" key="6">
    <source>
        <dbReference type="EMBL" id="NIJ59791.1"/>
    </source>
</evidence>
<keyword evidence="4" id="KW-0500">Molybdenum</keyword>
<evidence type="ECO:0000313" key="7">
    <source>
        <dbReference type="Proteomes" id="UP001429580"/>
    </source>
</evidence>
<keyword evidence="7" id="KW-1185">Reference proteome</keyword>
<organism evidence="6 7">
    <name type="scientific">Pseudochelatococcus lubricantis</name>
    <dbReference type="NCBI Taxonomy" id="1538102"/>
    <lineage>
        <taxon>Bacteria</taxon>
        <taxon>Pseudomonadati</taxon>
        <taxon>Pseudomonadota</taxon>
        <taxon>Alphaproteobacteria</taxon>
        <taxon>Hyphomicrobiales</taxon>
        <taxon>Chelatococcaceae</taxon>
        <taxon>Pseudochelatococcus</taxon>
    </lineage>
</organism>
<dbReference type="InterPro" id="IPR038987">
    <property type="entry name" value="MoeA-like"/>
</dbReference>
<evidence type="ECO:0000256" key="3">
    <source>
        <dbReference type="ARBA" id="ARBA00047317"/>
    </source>
</evidence>
<dbReference type="InterPro" id="IPR036688">
    <property type="entry name" value="MoeA_C_domain_IV_sf"/>
</dbReference>
<dbReference type="EMBL" id="JAASQI010000010">
    <property type="protein sequence ID" value="NIJ59791.1"/>
    <property type="molecule type" value="Genomic_DNA"/>
</dbReference>
<dbReference type="InterPro" id="IPR001453">
    <property type="entry name" value="MoaB/Mog_dom"/>
</dbReference>
<proteinExistence type="inferred from homology"/>
<dbReference type="SUPFAM" id="SSF63867">
    <property type="entry name" value="MoeA C-terminal domain-like"/>
    <property type="match status" value="1"/>
</dbReference>
<dbReference type="EC" id="2.10.1.1" evidence="4"/>
<protein>
    <recommendedName>
        <fullName evidence="4">Molybdopterin molybdenumtransferase</fullName>
        <ecNumber evidence="4">2.10.1.1</ecNumber>
    </recommendedName>
</protein>
<keyword evidence="4 6" id="KW-0808">Transferase</keyword>
<dbReference type="Gene3D" id="3.40.980.10">
    <property type="entry name" value="MoaB/Mog-like domain"/>
    <property type="match status" value="1"/>
</dbReference>
<dbReference type="SUPFAM" id="SSF53218">
    <property type="entry name" value="Molybdenum cofactor biosynthesis proteins"/>
    <property type="match status" value="1"/>
</dbReference>
<evidence type="ECO:0000256" key="2">
    <source>
        <dbReference type="ARBA" id="ARBA00010763"/>
    </source>
</evidence>